<evidence type="ECO:0000256" key="1">
    <source>
        <dbReference type="ARBA" id="ARBA00022490"/>
    </source>
</evidence>
<evidence type="ECO:0008006" key="9">
    <source>
        <dbReference type="Google" id="ProtNLM"/>
    </source>
</evidence>
<dbReference type="PANTHER" id="PTHR33603:SF1">
    <property type="entry name" value="RIBOSOMAL RNA LARGE SUBUNIT METHYLTRANSFERASE H"/>
    <property type="match status" value="1"/>
</dbReference>
<evidence type="ECO:0000256" key="3">
    <source>
        <dbReference type="ARBA" id="ARBA00022603"/>
    </source>
</evidence>
<dbReference type="Pfam" id="PF02590">
    <property type="entry name" value="SPOUT_MTase"/>
    <property type="match status" value="1"/>
</dbReference>
<evidence type="ECO:0000313" key="7">
    <source>
        <dbReference type="EMBL" id="AGA70875.1"/>
    </source>
</evidence>
<dbReference type="PANTHER" id="PTHR33603">
    <property type="entry name" value="METHYLTRANSFERASE"/>
    <property type="match status" value="1"/>
</dbReference>
<dbReference type="KEGG" id="ddl:Desdi_3489"/>
<evidence type="ECO:0000256" key="2">
    <source>
        <dbReference type="ARBA" id="ARBA00022552"/>
    </source>
</evidence>
<dbReference type="GO" id="GO:0008168">
    <property type="term" value="F:methyltransferase activity"/>
    <property type="evidence" value="ECO:0007669"/>
    <property type="project" value="UniProtKB-KW"/>
</dbReference>
<dbReference type="eggNOG" id="COG1576">
    <property type="taxonomic scope" value="Bacteria"/>
</dbReference>
<name>L0FCZ3_DESDL</name>
<keyword evidence="2" id="KW-0698">rRNA processing</keyword>
<dbReference type="GO" id="GO:0032259">
    <property type="term" value="P:methylation"/>
    <property type="evidence" value="ECO:0007669"/>
    <property type="project" value="UniProtKB-KW"/>
</dbReference>
<dbReference type="AlphaFoldDB" id="L0FCZ3"/>
<dbReference type="Gene3D" id="3.40.1280.10">
    <property type="match status" value="1"/>
</dbReference>
<evidence type="ECO:0000256" key="5">
    <source>
        <dbReference type="ARBA" id="ARBA00022691"/>
    </source>
</evidence>
<evidence type="ECO:0000256" key="4">
    <source>
        <dbReference type="ARBA" id="ARBA00022679"/>
    </source>
</evidence>
<keyword evidence="1" id="KW-0963">Cytoplasm</keyword>
<keyword evidence="3" id="KW-0489">Methyltransferase</keyword>
<keyword evidence="4" id="KW-0808">Transferase</keyword>
<dbReference type="GO" id="GO:0006364">
    <property type="term" value="P:rRNA processing"/>
    <property type="evidence" value="ECO:0007669"/>
    <property type="project" value="UniProtKB-KW"/>
</dbReference>
<sequence length="132" mass="15201">MNFRIYLPNNKIENFYRDAIKEYEKRLGRYCKIQVVRYKSDEQLIKLIPDKAHRLLISVNGEKITSEGLASKISEWGLSGIADIAIIIGTTLPHDEVLALSSAEMALGLQATVLYEQIYRSYRIINNQPYHK</sequence>
<organism evidence="7 8">
    <name type="scientific">Desulfitobacterium dichloroeliminans (strain LMG P-21439 / DCA1)</name>
    <dbReference type="NCBI Taxonomy" id="871963"/>
    <lineage>
        <taxon>Bacteria</taxon>
        <taxon>Bacillati</taxon>
        <taxon>Bacillota</taxon>
        <taxon>Clostridia</taxon>
        <taxon>Eubacteriales</taxon>
        <taxon>Desulfitobacteriaceae</taxon>
        <taxon>Desulfitobacterium</taxon>
    </lineage>
</organism>
<dbReference type="RefSeq" id="WP_015263831.1">
    <property type="nucleotide sequence ID" value="NC_019903.1"/>
</dbReference>
<dbReference type="HOGENOM" id="CLU_100552_0_1_9"/>
<comment type="similarity">
    <text evidence="6">Belongs to the RNA methyltransferase RlmH family.</text>
</comment>
<dbReference type="Proteomes" id="UP000010797">
    <property type="component" value="Chromosome"/>
</dbReference>
<dbReference type="InterPro" id="IPR029026">
    <property type="entry name" value="tRNA_m1G_MTases_N"/>
</dbReference>
<proteinExistence type="inferred from homology"/>
<keyword evidence="8" id="KW-1185">Reference proteome</keyword>
<dbReference type="InterPro" id="IPR003742">
    <property type="entry name" value="RlmH-like"/>
</dbReference>
<protein>
    <recommendedName>
        <fullName evidence="9">rRNA (pseudouridine-N3-)-methyltransferase RlmH</fullName>
    </recommendedName>
</protein>
<keyword evidence="5" id="KW-0949">S-adenosyl-L-methionine</keyword>
<evidence type="ECO:0000313" key="8">
    <source>
        <dbReference type="Proteomes" id="UP000010797"/>
    </source>
</evidence>
<dbReference type="OrthoDB" id="9806643at2"/>
<evidence type="ECO:0000256" key="6">
    <source>
        <dbReference type="ARBA" id="ARBA00038303"/>
    </source>
</evidence>
<gene>
    <name evidence="7" type="ordered locus">Desdi_3489</name>
</gene>
<dbReference type="SUPFAM" id="SSF75217">
    <property type="entry name" value="alpha/beta knot"/>
    <property type="match status" value="1"/>
</dbReference>
<dbReference type="STRING" id="871963.Desdi_3489"/>
<dbReference type="InterPro" id="IPR029028">
    <property type="entry name" value="Alpha/beta_knot_MTases"/>
</dbReference>
<reference evidence="8" key="1">
    <citation type="submission" date="2012-02" db="EMBL/GenBank/DDBJ databases">
        <title>Complete sequence of Desulfitobacterium dichloroeliminans LMG P-21439.</title>
        <authorList>
            <person name="Lucas S."/>
            <person name="Han J."/>
            <person name="Lapidus A."/>
            <person name="Cheng J.-F."/>
            <person name="Goodwin L."/>
            <person name="Pitluck S."/>
            <person name="Peters L."/>
            <person name="Ovchinnikova G."/>
            <person name="Teshima H."/>
            <person name="Detter J.C."/>
            <person name="Han C."/>
            <person name="Tapia R."/>
            <person name="Land M."/>
            <person name="Hauser L."/>
            <person name="Kyrpides N."/>
            <person name="Ivanova N."/>
            <person name="Pagani I."/>
            <person name="Kruse T."/>
            <person name="de Vos W.M."/>
            <person name="Boon N."/>
            <person name="Smidt H."/>
            <person name="Woyke T."/>
        </authorList>
    </citation>
    <scope>NUCLEOTIDE SEQUENCE [LARGE SCALE GENOMIC DNA]</scope>
    <source>
        <strain evidence="8">LMG P-21439 / DCA1</strain>
    </source>
</reference>
<dbReference type="EMBL" id="CP003344">
    <property type="protein sequence ID" value="AGA70875.1"/>
    <property type="molecule type" value="Genomic_DNA"/>
</dbReference>
<accession>L0FCZ3</accession>